<accession>A0A131XK88</accession>
<protein>
    <submittedName>
        <fullName evidence="2">Putative tick transposon</fullName>
    </submittedName>
</protein>
<name>A0A131XK88_9ACAR</name>
<feature type="non-terminal residue" evidence="2">
    <location>
        <position position="150"/>
    </location>
</feature>
<dbReference type="AlphaFoldDB" id="A0A131XK88"/>
<feature type="domain" description="Reverse transcriptase" evidence="1">
    <location>
        <begin position="34"/>
        <end position="102"/>
    </location>
</feature>
<dbReference type="InterPro" id="IPR000477">
    <property type="entry name" value="RT_dom"/>
</dbReference>
<sequence length="150" mass="16252">WTALTHGTHYINFGRVITDGVAMAYKNCSTRLVINQILGAPIIIMRSVRQGCPLSPLLFGIYIETLCLAIIESEAVRGFKVQSSEVKLLAYADDVAVCCLEPASLLPSENRPGRAKTLNTGALHVFIHMIIEQDATMSLVAVTYGIACVS</sequence>
<feature type="non-terminal residue" evidence="2">
    <location>
        <position position="1"/>
    </location>
</feature>
<dbReference type="PANTHER" id="PTHR31635:SF196">
    <property type="entry name" value="REVERSE TRANSCRIPTASE DOMAIN-CONTAINING PROTEIN-RELATED"/>
    <property type="match status" value="1"/>
</dbReference>
<evidence type="ECO:0000313" key="2">
    <source>
        <dbReference type="EMBL" id="JAP66106.1"/>
    </source>
</evidence>
<evidence type="ECO:0000259" key="1">
    <source>
        <dbReference type="Pfam" id="PF00078"/>
    </source>
</evidence>
<reference evidence="2" key="1">
    <citation type="journal article" date="2017" name="Ticks Tick Borne Dis.">
        <title>An insight into the sialome of Hyalomma excavatum.</title>
        <authorList>
            <person name="Ribeiro J.M."/>
            <person name="Slovak M."/>
            <person name="Francischetti I.M."/>
        </authorList>
    </citation>
    <scope>NUCLEOTIDE SEQUENCE</scope>
    <source>
        <strain evidence="2">Samish</strain>
        <tissue evidence="2">Salivary glands</tissue>
    </source>
</reference>
<proteinExistence type="evidence at transcript level"/>
<dbReference type="EMBL" id="GEFH01002475">
    <property type="protein sequence ID" value="JAP66106.1"/>
    <property type="molecule type" value="mRNA"/>
</dbReference>
<organism evidence="2">
    <name type="scientific">Hyalomma excavatum</name>
    <dbReference type="NCBI Taxonomy" id="257692"/>
    <lineage>
        <taxon>Eukaryota</taxon>
        <taxon>Metazoa</taxon>
        <taxon>Ecdysozoa</taxon>
        <taxon>Arthropoda</taxon>
        <taxon>Chelicerata</taxon>
        <taxon>Arachnida</taxon>
        <taxon>Acari</taxon>
        <taxon>Parasitiformes</taxon>
        <taxon>Ixodida</taxon>
        <taxon>Ixodoidea</taxon>
        <taxon>Ixodidae</taxon>
        <taxon>Hyalomminae</taxon>
        <taxon>Hyalomma</taxon>
    </lineage>
</organism>
<dbReference type="Pfam" id="PF00078">
    <property type="entry name" value="RVT_1"/>
    <property type="match status" value="1"/>
</dbReference>
<dbReference type="PANTHER" id="PTHR31635">
    <property type="entry name" value="REVERSE TRANSCRIPTASE DOMAIN-CONTAINING PROTEIN-RELATED"/>
    <property type="match status" value="1"/>
</dbReference>